<gene>
    <name evidence="1" type="ORF">BCF44_108198</name>
</gene>
<organism evidence="1 2">
    <name type="scientific">Kutzneria buriramensis</name>
    <dbReference type="NCBI Taxonomy" id="1045776"/>
    <lineage>
        <taxon>Bacteria</taxon>
        <taxon>Bacillati</taxon>
        <taxon>Actinomycetota</taxon>
        <taxon>Actinomycetes</taxon>
        <taxon>Pseudonocardiales</taxon>
        <taxon>Pseudonocardiaceae</taxon>
        <taxon>Kutzneria</taxon>
    </lineage>
</organism>
<reference evidence="1 2" key="1">
    <citation type="submission" date="2018-08" db="EMBL/GenBank/DDBJ databases">
        <title>Genomic Encyclopedia of Archaeal and Bacterial Type Strains, Phase II (KMG-II): from individual species to whole genera.</title>
        <authorList>
            <person name="Goeker M."/>
        </authorList>
    </citation>
    <scope>NUCLEOTIDE SEQUENCE [LARGE SCALE GENOMIC DNA]</scope>
    <source>
        <strain evidence="1 2">DSM 45791</strain>
    </source>
</reference>
<comment type="caution">
    <text evidence="1">The sequence shown here is derived from an EMBL/GenBank/DDBJ whole genome shotgun (WGS) entry which is preliminary data.</text>
</comment>
<sequence>MDQESGLLISVEKIDAAVDRGKANGAVADNDGND</sequence>
<evidence type="ECO:0000313" key="2">
    <source>
        <dbReference type="Proteomes" id="UP000256269"/>
    </source>
</evidence>
<name>A0A3E0HG74_9PSEU</name>
<dbReference type="AlphaFoldDB" id="A0A3E0HG74"/>
<keyword evidence="2" id="KW-1185">Reference proteome</keyword>
<dbReference type="EMBL" id="QUNO01000008">
    <property type="protein sequence ID" value="REH44718.1"/>
    <property type="molecule type" value="Genomic_DNA"/>
</dbReference>
<accession>A0A3E0HG74</accession>
<dbReference type="Proteomes" id="UP000256269">
    <property type="component" value="Unassembled WGS sequence"/>
</dbReference>
<protein>
    <submittedName>
        <fullName evidence="1">Uncharacterized protein</fullName>
    </submittedName>
</protein>
<evidence type="ECO:0000313" key="1">
    <source>
        <dbReference type="EMBL" id="REH44718.1"/>
    </source>
</evidence>
<proteinExistence type="predicted"/>